<comment type="caution">
    <text evidence="5">The sequence shown here is derived from an EMBL/GenBank/DDBJ whole genome shotgun (WGS) entry which is preliminary data.</text>
</comment>
<evidence type="ECO:0000256" key="3">
    <source>
        <dbReference type="SAM" id="SignalP"/>
    </source>
</evidence>
<dbReference type="PANTHER" id="PTHR31080">
    <property type="entry name" value="PECTINESTERASE INHIBITOR-LIKE"/>
    <property type="match status" value="1"/>
</dbReference>
<dbReference type="GO" id="GO:0004857">
    <property type="term" value="F:enzyme inhibitor activity"/>
    <property type="evidence" value="ECO:0007669"/>
    <property type="project" value="InterPro"/>
</dbReference>
<proteinExistence type="inferred from homology"/>
<dbReference type="STRING" id="63057.A0A2P5FMK7"/>
<keyword evidence="1 3" id="KW-0732">Signal</keyword>
<dbReference type="InParanoid" id="A0A2P5FMK7"/>
<protein>
    <submittedName>
        <fullName evidence="5">Pectinesterase inhibitor domain containing protein</fullName>
    </submittedName>
</protein>
<evidence type="ECO:0000313" key="5">
    <source>
        <dbReference type="EMBL" id="PON99009.1"/>
    </source>
</evidence>
<dbReference type="InterPro" id="IPR035513">
    <property type="entry name" value="Invertase/methylesterase_inhib"/>
</dbReference>
<feature type="domain" description="Pectinesterase inhibitor" evidence="4">
    <location>
        <begin position="35"/>
        <end position="169"/>
    </location>
</feature>
<dbReference type="FunCoup" id="A0A2P5FMK7">
    <property type="interactions" value="6"/>
</dbReference>
<dbReference type="InterPro" id="IPR006501">
    <property type="entry name" value="Pectinesterase_inhib_dom"/>
</dbReference>
<dbReference type="Pfam" id="PF04043">
    <property type="entry name" value="PMEI"/>
    <property type="match status" value="1"/>
</dbReference>
<dbReference type="InterPro" id="IPR051955">
    <property type="entry name" value="PME_Inhibitor"/>
</dbReference>
<organism evidence="5 6">
    <name type="scientific">Trema orientale</name>
    <name type="common">Charcoal tree</name>
    <name type="synonym">Celtis orientalis</name>
    <dbReference type="NCBI Taxonomy" id="63057"/>
    <lineage>
        <taxon>Eukaryota</taxon>
        <taxon>Viridiplantae</taxon>
        <taxon>Streptophyta</taxon>
        <taxon>Embryophyta</taxon>
        <taxon>Tracheophyta</taxon>
        <taxon>Spermatophyta</taxon>
        <taxon>Magnoliopsida</taxon>
        <taxon>eudicotyledons</taxon>
        <taxon>Gunneridae</taxon>
        <taxon>Pentapetalae</taxon>
        <taxon>rosids</taxon>
        <taxon>fabids</taxon>
        <taxon>Rosales</taxon>
        <taxon>Cannabaceae</taxon>
        <taxon>Trema</taxon>
    </lineage>
</organism>
<name>A0A2P5FMK7_TREOI</name>
<feature type="signal peptide" evidence="3">
    <location>
        <begin position="1"/>
        <end position="28"/>
    </location>
</feature>
<evidence type="ECO:0000256" key="1">
    <source>
        <dbReference type="ARBA" id="ARBA00022729"/>
    </source>
</evidence>
<evidence type="ECO:0000256" key="2">
    <source>
        <dbReference type="ARBA" id="ARBA00038471"/>
    </source>
</evidence>
<dbReference type="PANTHER" id="PTHR31080:SF274">
    <property type="entry name" value="PECTINESTERASE_PECTINESTERASE INHIBITOR 26"/>
    <property type="match status" value="1"/>
</dbReference>
<dbReference type="NCBIfam" id="TIGR01614">
    <property type="entry name" value="PME_inhib"/>
    <property type="match status" value="1"/>
</dbReference>
<dbReference type="SUPFAM" id="SSF101148">
    <property type="entry name" value="Plant invertase/pectin methylesterase inhibitor"/>
    <property type="match status" value="1"/>
</dbReference>
<dbReference type="EMBL" id="JXTC01000021">
    <property type="protein sequence ID" value="PON99009.1"/>
    <property type="molecule type" value="Genomic_DNA"/>
</dbReference>
<dbReference type="Gene3D" id="1.20.140.40">
    <property type="entry name" value="Invertase/pectin methylesterase inhibitor family protein"/>
    <property type="match status" value="1"/>
</dbReference>
<dbReference type="Proteomes" id="UP000237000">
    <property type="component" value="Unassembled WGS sequence"/>
</dbReference>
<keyword evidence="6" id="KW-1185">Reference proteome</keyword>
<sequence>MAFYRSKSFSMVFLAMATLLVLTGQAHGRRSLRSGRRSIGGDICRRADYPAVCRAAVKGQTNPYGATQAAVKQLISSTAAAKKAASKAGGRAAQVLGVCRENYDDALSSLRTSLGNMRAHDKGSFNSYVSAALTDYVTCDDAFSEMGLRSPLQKTNTRLRQMASNALYLATLWR</sequence>
<comment type="similarity">
    <text evidence="2">Belongs to the PMEI family.</text>
</comment>
<dbReference type="OrthoDB" id="770764at2759"/>
<evidence type="ECO:0000259" key="4">
    <source>
        <dbReference type="SMART" id="SM00856"/>
    </source>
</evidence>
<feature type="chain" id="PRO_5015177970" evidence="3">
    <location>
        <begin position="29"/>
        <end position="174"/>
    </location>
</feature>
<accession>A0A2P5FMK7</accession>
<dbReference type="CDD" id="cd15800">
    <property type="entry name" value="PMEI-like_2"/>
    <property type="match status" value="1"/>
</dbReference>
<dbReference type="SMART" id="SM00856">
    <property type="entry name" value="PMEI"/>
    <property type="match status" value="1"/>
</dbReference>
<gene>
    <name evidence="5" type="ORF">TorRG33x02_052460</name>
</gene>
<evidence type="ECO:0000313" key="6">
    <source>
        <dbReference type="Proteomes" id="UP000237000"/>
    </source>
</evidence>
<dbReference type="AlphaFoldDB" id="A0A2P5FMK7"/>
<reference evidence="6" key="1">
    <citation type="submission" date="2016-06" db="EMBL/GenBank/DDBJ databases">
        <title>Parallel loss of symbiosis genes in relatives of nitrogen-fixing non-legume Parasponia.</title>
        <authorList>
            <person name="Van Velzen R."/>
            <person name="Holmer R."/>
            <person name="Bu F."/>
            <person name="Rutten L."/>
            <person name="Van Zeijl A."/>
            <person name="Liu W."/>
            <person name="Santuari L."/>
            <person name="Cao Q."/>
            <person name="Sharma T."/>
            <person name="Shen D."/>
            <person name="Roswanjaya Y."/>
            <person name="Wardhani T."/>
            <person name="Kalhor M.S."/>
            <person name="Jansen J."/>
            <person name="Van den Hoogen J."/>
            <person name="Gungor B."/>
            <person name="Hartog M."/>
            <person name="Hontelez J."/>
            <person name="Verver J."/>
            <person name="Yang W.-C."/>
            <person name="Schijlen E."/>
            <person name="Repin R."/>
            <person name="Schilthuizen M."/>
            <person name="Schranz E."/>
            <person name="Heidstra R."/>
            <person name="Miyata K."/>
            <person name="Fedorova E."/>
            <person name="Kohlen W."/>
            <person name="Bisseling T."/>
            <person name="Smit S."/>
            <person name="Geurts R."/>
        </authorList>
    </citation>
    <scope>NUCLEOTIDE SEQUENCE [LARGE SCALE GENOMIC DNA]</scope>
    <source>
        <strain evidence="6">cv. RG33-2</strain>
    </source>
</reference>